<sequence length="119" mass="12866">MAIRVLLADDHQLFRQGMRSLLANDAGIEVIGEAENGRSAVELARQLAPDVIVMDISMPDLNGIEATRQIAARAPRTRVLALSMHSDRRFVTGILAAGAAGYLLKDSAFEELCRAIHAV</sequence>
<feature type="non-terminal residue" evidence="5">
    <location>
        <position position="119"/>
    </location>
</feature>
<dbReference type="InterPro" id="IPR039420">
    <property type="entry name" value="WalR-like"/>
</dbReference>
<feature type="domain" description="Response regulatory" evidence="4">
    <location>
        <begin position="4"/>
        <end position="119"/>
    </location>
</feature>
<dbReference type="CDD" id="cd17535">
    <property type="entry name" value="REC_NarL-like"/>
    <property type="match status" value="1"/>
</dbReference>
<dbReference type="AlphaFoldDB" id="X1GZU0"/>
<dbReference type="EMBL" id="BARU01006405">
    <property type="protein sequence ID" value="GAH47119.1"/>
    <property type="molecule type" value="Genomic_DNA"/>
</dbReference>
<evidence type="ECO:0000256" key="2">
    <source>
        <dbReference type="ARBA" id="ARBA00023125"/>
    </source>
</evidence>
<dbReference type="InterPro" id="IPR001789">
    <property type="entry name" value="Sig_transdc_resp-reg_receiver"/>
</dbReference>
<dbReference type="Gene3D" id="3.40.50.2300">
    <property type="match status" value="1"/>
</dbReference>
<accession>X1GZU0</accession>
<evidence type="ECO:0000259" key="4">
    <source>
        <dbReference type="PROSITE" id="PS50110"/>
    </source>
</evidence>
<dbReference type="Pfam" id="PF00072">
    <property type="entry name" value="Response_reg"/>
    <property type="match status" value="1"/>
</dbReference>
<dbReference type="SMART" id="SM00448">
    <property type="entry name" value="REC"/>
    <property type="match status" value="1"/>
</dbReference>
<reference evidence="5" key="1">
    <citation type="journal article" date="2014" name="Front. Microbiol.">
        <title>High frequency of phylogenetically diverse reductive dehalogenase-homologous genes in deep subseafloor sedimentary metagenomes.</title>
        <authorList>
            <person name="Kawai M."/>
            <person name="Futagami T."/>
            <person name="Toyoda A."/>
            <person name="Takaki Y."/>
            <person name="Nishi S."/>
            <person name="Hori S."/>
            <person name="Arai W."/>
            <person name="Tsubouchi T."/>
            <person name="Morono Y."/>
            <person name="Uchiyama I."/>
            <person name="Ito T."/>
            <person name="Fujiyama A."/>
            <person name="Inagaki F."/>
            <person name="Takami H."/>
        </authorList>
    </citation>
    <scope>NUCLEOTIDE SEQUENCE</scope>
    <source>
        <strain evidence="5">Expedition CK06-06</strain>
    </source>
</reference>
<dbReference type="InterPro" id="IPR011006">
    <property type="entry name" value="CheY-like_superfamily"/>
</dbReference>
<dbReference type="PANTHER" id="PTHR43214">
    <property type="entry name" value="TWO-COMPONENT RESPONSE REGULATOR"/>
    <property type="match status" value="1"/>
</dbReference>
<proteinExistence type="predicted"/>
<organism evidence="5">
    <name type="scientific">marine sediment metagenome</name>
    <dbReference type="NCBI Taxonomy" id="412755"/>
    <lineage>
        <taxon>unclassified sequences</taxon>
        <taxon>metagenomes</taxon>
        <taxon>ecological metagenomes</taxon>
    </lineage>
</organism>
<dbReference type="PANTHER" id="PTHR43214:SF41">
    <property type="entry name" value="NITRATE_NITRITE RESPONSE REGULATOR PROTEIN NARP"/>
    <property type="match status" value="1"/>
</dbReference>
<dbReference type="SUPFAM" id="SSF52172">
    <property type="entry name" value="CheY-like"/>
    <property type="match status" value="1"/>
</dbReference>
<evidence type="ECO:0000256" key="1">
    <source>
        <dbReference type="ARBA" id="ARBA00023015"/>
    </source>
</evidence>
<keyword evidence="3" id="KW-0804">Transcription</keyword>
<protein>
    <recommendedName>
        <fullName evidence="4">Response regulatory domain-containing protein</fullName>
    </recommendedName>
</protein>
<comment type="caution">
    <text evidence="5">The sequence shown here is derived from an EMBL/GenBank/DDBJ whole genome shotgun (WGS) entry which is preliminary data.</text>
</comment>
<keyword evidence="1" id="KW-0805">Transcription regulation</keyword>
<evidence type="ECO:0000256" key="3">
    <source>
        <dbReference type="ARBA" id="ARBA00023163"/>
    </source>
</evidence>
<dbReference type="GO" id="GO:0000160">
    <property type="term" value="P:phosphorelay signal transduction system"/>
    <property type="evidence" value="ECO:0007669"/>
    <property type="project" value="InterPro"/>
</dbReference>
<keyword evidence="2" id="KW-0238">DNA-binding</keyword>
<evidence type="ECO:0000313" key="5">
    <source>
        <dbReference type="EMBL" id="GAH47119.1"/>
    </source>
</evidence>
<dbReference type="GO" id="GO:0003677">
    <property type="term" value="F:DNA binding"/>
    <property type="evidence" value="ECO:0007669"/>
    <property type="project" value="UniProtKB-KW"/>
</dbReference>
<dbReference type="InterPro" id="IPR058245">
    <property type="entry name" value="NreC/VraR/RcsB-like_REC"/>
</dbReference>
<gene>
    <name evidence="5" type="ORF">S03H2_12602</name>
</gene>
<name>X1GZU0_9ZZZZ</name>
<dbReference type="PROSITE" id="PS50110">
    <property type="entry name" value="RESPONSE_REGULATORY"/>
    <property type="match status" value="1"/>
</dbReference>